<feature type="domain" description="Response regulatory" evidence="3">
    <location>
        <begin position="26"/>
        <end position="139"/>
    </location>
</feature>
<evidence type="ECO:0000256" key="1">
    <source>
        <dbReference type="ARBA" id="ARBA00022553"/>
    </source>
</evidence>
<dbReference type="SMART" id="SM00448">
    <property type="entry name" value="REC"/>
    <property type="match status" value="1"/>
</dbReference>
<evidence type="ECO:0000313" key="4">
    <source>
        <dbReference type="EMBL" id="GAB14243.1"/>
    </source>
</evidence>
<dbReference type="PANTHER" id="PTHR44591:SF3">
    <property type="entry name" value="RESPONSE REGULATORY DOMAIN-CONTAINING PROTEIN"/>
    <property type="match status" value="1"/>
</dbReference>
<dbReference type="InterPro" id="IPR001789">
    <property type="entry name" value="Sig_transdc_resp-reg_receiver"/>
</dbReference>
<feature type="modified residue" description="4-aspartylphosphate" evidence="2">
    <location>
        <position position="75"/>
    </location>
</feature>
<dbReference type="GO" id="GO:0000160">
    <property type="term" value="P:phosphorelay signal transduction system"/>
    <property type="evidence" value="ECO:0007669"/>
    <property type="project" value="InterPro"/>
</dbReference>
<gene>
    <name evidence="4" type="ORF">ARGLB_064_00050</name>
</gene>
<keyword evidence="5" id="KW-1185">Reference proteome</keyword>
<dbReference type="PROSITE" id="PS50110">
    <property type="entry name" value="RESPONSE_REGULATORY"/>
    <property type="match status" value="1"/>
</dbReference>
<organism evidence="4 5">
    <name type="scientific">Arthrobacter globiformis (strain ATCC 8010 / DSM 20124 / JCM 1332 / NBRC 12137 / NCIMB 8907 / NRRL B-2979 / 168)</name>
    <dbReference type="NCBI Taxonomy" id="1077972"/>
    <lineage>
        <taxon>Bacteria</taxon>
        <taxon>Bacillati</taxon>
        <taxon>Actinomycetota</taxon>
        <taxon>Actinomycetes</taxon>
        <taxon>Micrococcales</taxon>
        <taxon>Micrococcaceae</taxon>
        <taxon>Arthrobacter</taxon>
    </lineage>
</organism>
<dbReference type="InterPro" id="IPR011006">
    <property type="entry name" value="CheY-like_superfamily"/>
</dbReference>
<dbReference type="Gene3D" id="3.40.50.2300">
    <property type="match status" value="1"/>
</dbReference>
<accession>H0QN42</accession>
<name>H0QN42_ARTG1</name>
<dbReference type="PANTHER" id="PTHR44591">
    <property type="entry name" value="STRESS RESPONSE REGULATOR PROTEIN 1"/>
    <property type="match status" value="1"/>
</dbReference>
<proteinExistence type="predicted"/>
<dbReference type="Proteomes" id="UP000003828">
    <property type="component" value="Unassembled WGS sequence"/>
</dbReference>
<dbReference type="STRING" id="1077972.ARGLB_064_00050"/>
<dbReference type="EMBL" id="BAEG01000064">
    <property type="protein sequence ID" value="GAB14243.1"/>
    <property type="molecule type" value="Genomic_DNA"/>
</dbReference>
<dbReference type="SUPFAM" id="SSF52172">
    <property type="entry name" value="CheY-like"/>
    <property type="match status" value="1"/>
</dbReference>
<comment type="caution">
    <text evidence="4">The sequence shown here is derived from an EMBL/GenBank/DDBJ whole genome shotgun (WGS) entry which is preliminary data.</text>
</comment>
<evidence type="ECO:0000313" key="5">
    <source>
        <dbReference type="Proteomes" id="UP000003828"/>
    </source>
</evidence>
<keyword evidence="1 2" id="KW-0597">Phosphoprotein</keyword>
<dbReference type="InterPro" id="IPR050595">
    <property type="entry name" value="Bact_response_regulator"/>
</dbReference>
<dbReference type="eggNOG" id="COG0745">
    <property type="taxonomic scope" value="Bacteria"/>
</dbReference>
<protein>
    <submittedName>
        <fullName evidence="4">Putative two-component response regulator</fullName>
    </submittedName>
</protein>
<dbReference type="AlphaFoldDB" id="H0QN42"/>
<sequence length="153" mass="16700">MHFLRFGPYTMHTYYRPGGRLGSRGLCLVIEDDQDIRDLLTLILARIGFDVHAVGNGVEGVAAAWEHNPALVTVDLNLPDMDGLDVARHIRARSDAPMLFITARAELDDEMAGMASGAAAYLIKPFRPRQLTETVNKLCPVGPLTAHGLGPRP</sequence>
<evidence type="ECO:0000259" key="3">
    <source>
        <dbReference type="PROSITE" id="PS50110"/>
    </source>
</evidence>
<reference evidence="4 5" key="1">
    <citation type="submission" date="2011-12" db="EMBL/GenBank/DDBJ databases">
        <title>Whole genome shotgun sequence of Arthrobacter globiformis NBRC 12137.</title>
        <authorList>
            <person name="Miyazawa S."/>
            <person name="Hosoyama A."/>
            <person name="Tsuchikane K."/>
            <person name="Katsumata H."/>
            <person name="Yamazaki S."/>
            <person name="Fujita N."/>
        </authorList>
    </citation>
    <scope>NUCLEOTIDE SEQUENCE [LARGE SCALE GENOMIC DNA]</scope>
    <source>
        <strain evidence="4 5">NBRC 12137</strain>
    </source>
</reference>
<dbReference type="Pfam" id="PF00072">
    <property type="entry name" value="Response_reg"/>
    <property type="match status" value="1"/>
</dbReference>
<evidence type="ECO:0000256" key="2">
    <source>
        <dbReference type="PROSITE-ProRule" id="PRU00169"/>
    </source>
</evidence>
<dbReference type="CDD" id="cd00156">
    <property type="entry name" value="REC"/>
    <property type="match status" value="1"/>
</dbReference>